<name>A0A7X2IJF0_9BURK</name>
<proteinExistence type="inferred from homology"/>
<keyword evidence="7 12" id="KW-0798">TonB box</keyword>
<dbReference type="SUPFAM" id="SSF56935">
    <property type="entry name" value="Porins"/>
    <property type="match status" value="1"/>
</dbReference>
<keyword evidence="6" id="KW-0732">Signal</keyword>
<evidence type="ECO:0000256" key="1">
    <source>
        <dbReference type="ARBA" id="ARBA00004571"/>
    </source>
</evidence>
<dbReference type="AlphaFoldDB" id="A0A7X2IJF0"/>
<dbReference type="GO" id="GO:0009279">
    <property type="term" value="C:cell outer membrane"/>
    <property type="evidence" value="ECO:0007669"/>
    <property type="project" value="UniProtKB-SubCell"/>
</dbReference>
<keyword evidence="16" id="KW-1185">Reference proteome</keyword>
<keyword evidence="3 11" id="KW-0813">Transport</keyword>
<evidence type="ECO:0000259" key="13">
    <source>
        <dbReference type="Pfam" id="PF00593"/>
    </source>
</evidence>
<evidence type="ECO:0000259" key="14">
    <source>
        <dbReference type="Pfam" id="PF07715"/>
    </source>
</evidence>
<evidence type="ECO:0000256" key="8">
    <source>
        <dbReference type="ARBA" id="ARBA00023136"/>
    </source>
</evidence>
<evidence type="ECO:0000313" key="16">
    <source>
        <dbReference type="Proteomes" id="UP000446768"/>
    </source>
</evidence>
<dbReference type="GO" id="GO:0015344">
    <property type="term" value="F:siderophore uptake transmembrane transporter activity"/>
    <property type="evidence" value="ECO:0007669"/>
    <property type="project" value="TreeGrafter"/>
</dbReference>
<keyword evidence="4 11" id="KW-1134">Transmembrane beta strand</keyword>
<evidence type="ECO:0000256" key="7">
    <source>
        <dbReference type="ARBA" id="ARBA00023077"/>
    </source>
</evidence>
<dbReference type="Proteomes" id="UP000446768">
    <property type="component" value="Unassembled WGS sequence"/>
</dbReference>
<keyword evidence="10 11" id="KW-0998">Cell outer membrane</keyword>
<dbReference type="PANTHER" id="PTHR30069:SF29">
    <property type="entry name" value="HEMOGLOBIN AND HEMOGLOBIN-HAPTOGLOBIN-BINDING PROTEIN 1-RELATED"/>
    <property type="match status" value="1"/>
</dbReference>
<comment type="subcellular location">
    <subcellularLocation>
        <location evidence="1 11">Cell outer membrane</location>
        <topology evidence="1 11">Multi-pass membrane protein</topology>
    </subcellularLocation>
</comment>
<evidence type="ECO:0000256" key="3">
    <source>
        <dbReference type="ARBA" id="ARBA00022448"/>
    </source>
</evidence>
<dbReference type="Pfam" id="PF07715">
    <property type="entry name" value="Plug"/>
    <property type="match status" value="1"/>
</dbReference>
<dbReference type="Gene3D" id="2.170.130.10">
    <property type="entry name" value="TonB-dependent receptor, plug domain"/>
    <property type="match status" value="1"/>
</dbReference>
<reference evidence="15 16" key="1">
    <citation type="submission" date="2019-11" db="EMBL/GenBank/DDBJ databases">
        <title>Novel species isolated from a subtropical stream in China.</title>
        <authorList>
            <person name="Lu H."/>
        </authorList>
    </citation>
    <scope>NUCLEOTIDE SEQUENCE [LARGE SCALE GENOMIC DNA]</scope>
    <source>
        <strain evidence="15 16">FT92W</strain>
    </source>
</reference>
<sequence>MQRVEITGSAAQAQRRNETAGRIIVGRDELLQYGDGALSGALQRLPGVTVSGNEVRMRGLGNGYTQILVNGDPAPPGFTIDSLSPELVERIEILRNATADTSAQAVAGSINIVLRRATSARNDVKAGVEVRRGQMAPNATLQVAGKEGGFAYTVAATAARNHFDNLSHAETADAGPAGVSRRQFDERYGSTVDKASMAPRFEWKGDGDTLVWQSLFDAYRTRSGGHADETTLLGGATASPHVQVVFASHTETLRSDATWTHRLDNDGKLEAKGGIALNRRHGDYLFTGADTERTPWLLRSVLSSASDDSASASGKASVPLGTGHGFGAGWDGAWTRRGETRVQHDGTPQGVTLFDLDQDYTADVRRLALYAQDEWEPVPGLQVYGGLRWEGLDTSITGRGMAKTGVRSSVWSPVAQALWKDGERMRWRMALARTYKAPQTAELVPRRYTVNNDNGPTAPHVQGNPLLRPELAWGIDGGVEYYPAGQGGGVIGVSAYARRVTDVTVRRLYRDGKEWVATPVNEGKASVSGLEFDMKLPPATWAGMAWTWRANAARNWSKLDSVPGPDNRLADQTPLSANLGADVRPGGAWSMGANFTYKGGGALRRSAELDGVTGAERVLDWYALWKPAAGRQLRISVADALAQRRYVMQRYRDEDSSSLRQTWTRGARILRVSFETALP</sequence>
<dbReference type="EMBL" id="WKJJ01000002">
    <property type="protein sequence ID" value="MRV70946.1"/>
    <property type="molecule type" value="Genomic_DNA"/>
</dbReference>
<dbReference type="GO" id="GO:0044718">
    <property type="term" value="P:siderophore transmembrane transport"/>
    <property type="evidence" value="ECO:0007669"/>
    <property type="project" value="TreeGrafter"/>
</dbReference>
<comment type="similarity">
    <text evidence="2 11 12">Belongs to the TonB-dependent receptor family.</text>
</comment>
<dbReference type="Gene3D" id="2.40.170.20">
    <property type="entry name" value="TonB-dependent receptor, beta-barrel domain"/>
    <property type="match status" value="1"/>
</dbReference>
<dbReference type="PROSITE" id="PS52016">
    <property type="entry name" value="TONB_DEPENDENT_REC_3"/>
    <property type="match status" value="1"/>
</dbReference>
<dbReference type="InterPro" id="IPR012910">
    <property type="entry name" value="Plug_dom"/>
</dbReference>
<protein>
    <submittedName>
        <fullName evidence="15">TonB-dependent receptor plug domain-containing protein</fullName>
    </submittedName>
</protein>
<feature type="domain" description="TonB-dependent receptor plug" evidence="14">
    <location>
        <begin position="19"/>
        <end position="108"/>
    </location>
</feature>
<gene>
    <name evidence="15" type="ORF">GJ700_04330</name>
</gene>
<evidence type="ECO:0000256" key="11">
    <source>
        <dbReference type="PROSITE-ProRule" id="PRU01360"/>
    </source>
</evidence>
<comment type="caution">
    <text evidence="15">The sequence shown here is derived from an EMBL/GenBank/DDBJ whole genome shotgun (WGS) entry which is preliminary data.</text>
</comment>
<evidence type="ECO:0000256" key="5">
    <source>
        <dbReference type="ARBA" id="ARBA00022692"/>
    </source>
</evidence>
<dbReference type="InterPro" id="IPR036942">
    <property type="entry name" value="Beta-barrel_TonB_sf"/>
</dbReference>
<evidence type="ECO:0000256" key="6">
    <source>
        <dbReference type="ARBA" id="ARBA00022729"/>
    </source>
</evidence>
<keyword evidence="9 15" id="KW-0675">Receptor</keyword>
<keyword evidence="5 11" id="KW-0812">Transmembrane</keyword>
<evidence type="ECO:0000256" key="10">
    <source>
        <dbReference type="ARBA" id="ARBA00023237"/>
    </source>
</evidence>
<dbReference type="PANTHER" id="PTHR30069">
    <property type="entry name" value="TONB-DEPENDENT OUTER MEMBRANE RECEPTOR"/>
    <property type="match status" value="1"/>
</dbReference>
<evidence type="ECO:0000256" key="4">
    <source>
        <dbReference type="ARBA" id="ARBA00022452"/>
    </source>
</evidence>
<evidence type="ECO:0000256" key="9">
    <source>
        <dbReference type="ARBA" id="ARBA00023170"/>
    </source>
</evidence>
<evidence type="ECO:0000256" key="12">
    <source>
        <dbReference type="RuleBase" id="RU003357"/>
    </source>
</evidence>
<dbReference type="InterPro" id="IPR037066">
    <property type="entry name" value="Plug_dom_sf"/>
</dbReference>
<evidence type="ECO:0000256" key="2">
    <source>
        <dbReference type="ARBA" id="ARBA00009810"/>
    </source>
</evidence>
<accession>A0A7X2IJF0</accession>
<dbReference type="InterPro" id="IPR000531">
    <property type="entry name" value="Beta-barrel_TonB"/>
</dbReference>
<dbReference type="Pfam" id="PF00593">
    <property type="entry name" value="TonB_dep_Rec_b-barrel"/>
    <property type="match status" value="1"/>
</dbReference>
<feature type="domain" description="TonB-dependent receptor-like beta-barrel" evidence="13">
    <location>
        <begin position="203"/>
        <end position="628"/>
    </location>
</feature>
<organism evidence="15 16">
    <name type="scientific">Pseudoduganella rivuli</name>
    <dbReference type="NCBI Taxonomy" id="2666085"/>
    <lineage>
        <taxon>Bacteria</taxon>
        <taxon>Pseudomonadati</taxon>
        <taxon>Pseudomonadota</taxon>
        <taxon>Betaproteobacteria</taxon>
        <taxon>Burkholderiales</taxon>
        <taxon>Oxalobacteraceae</taxon>
        <taxon>Telluria group</taxon>
        <taxon>Pseudoduganella</taxon>
    </lineage>
</organism>
<evidence type="ECO:0000313" key="15">
    <source>
        <dbReference type="EMBL" id="MRV70946.1"/>
    </source>
</evidence>
<dbReference type="InterPro" id="IPR039426">
    <property type="entry name" value="TonB-dep_rcpt-like"/>
</dbReference>
<keyword evidence="8 11" id="KW-0472">Membrane</keyword>